<reference evidence="1" key="1">
    <citation type="journal article" date="2019" name="Sci. Rep.">
        <title>Draft genome of Tanacetum cinerariifolium, the natural source of mosquito coil.</title>
        <authorList>
            <person name="Yamashiro T."/>
            <person name="Shiraishi A."/>
            <person name="Satake H."/>
            <person name="Nakayama K."/>
        </authorList>
    </citation>
    <scope>NUCLEOTIDE SEQUENCE</scope>
</reference>
<proteinExistence type="predicted"/>
<organism evidence="1">
    <name type="scientific">Tanacetum cinerariifolium</name>
    <name type="common">Dalmatian daisy</name>
    <name type="synonym">Chrysanthemum cinerariifolium</name>
    <dbReference type="NCBI Taxonomy" id="118510"/>
    <lineage>
        <taxon>Eukaryota</taxon>
        <taxon>Viridiplantae</taxon>
        <taxon>Streptophyta</taxon>
        <taxon>Embryophyta</taxon>
        <taxon>Tracheophyta</taxon>
        <taxon>Spermatophyta</taxon>
        <taxon>Magnoliopsida</taxon>
        <taxon>eudicotyledons</taxon>
        <taxon>Gunneridae</taxon>
        <taxon>Pentapetalae</taxon>
        <taxon>asterids</taxon>
        <taxon>campanulids</taxon>
        <taxon>Asterales</taxon>
        <taxon>Asteraceae</taxon>
        <taxon>Asteroideae</taxon>
        <taxon>Anthemideae</taxon>
        <taxon>Anthemidinae</taxon>
        <taxon>Tanacetum</taxon>
    </lineage>
</organism>
<dbReference type="AlphaFoldDB" id="A0A699KKV2"/>
<evidence type="ECO:0000313" key="1">
    <source>
        <dbReference type="EMBL" id="GFA99721.1"/>
    </source>
</evidence>
<comment type="caution">
    <text evidence="1">The sequence shown here is derived from an EMBL/GenBank/DDBJ whole genome shotgun (WGS) entry which is preliminary data.</text>
</comment>
<feature type="non-terminal residue" evidence="1">
    <location>
        <position position="1"/>
    </location>
</feature>
<protein>
    <submittedName>
        <fullName evidence="1">Uncharacterized protein</fullName>
    </submittedName>
</protein>
<sequence>SSVYGAEDEAAITIGLNDFIADALRGMDFIRKIIWISKKRMVDALTTMRGNEGD</sequence>
<gene>
    <name evidence="1" type="ORF">Tci_671693</name>
</gene>
<name>A0A699KKV2_TANCI</name>
<dbReference type="EMBL" id="BKCJ010530118">
    <property type="protein sequence ID" value="GFA99721.1"/>
    <property type="molecule type" value="Genomic_DNA"/>
</dbReference>
<accession>A0A699KKV2</accession>